<dbReference type="PANTHER" id="PTHR46954">
    <property type="entry name" value="C2H2-TYPE DOMAIN-CONTAINING PROTEIN"/>
    <property type="match status" value="1"/>
</dbReference>
<feature type="non-terminal residue" evidence="1">
    <location>
        <position position="387"/>
    </location>
</feature>
<dbReference type="OrthoDB" id="7788869at2759"/>
<protein>
    <submittedName>
        <fullName evidence="1">Uncharacterized protein</fullName>
    </submittedName>
</protein>
<sequence length="387" mass="43791">MSSNEIIGTETLKVYEQPAQNVLRSAIDILNADSIGHYKRQSAGLLSSEQEKEQRYKEKQKICLTKRLKRRIDEAHRSRKNRRKQKENLKKNISTYPEAADLLNVRNAPGRPRTEEAQPMLLQTITDIALYGSAAHERRQSDIYRSVKTLDELCVPINAKGDFYISISALYLRLLPKRSNSIEGKRHVNTCPVKLLKSQNDKHCTHPDGPKQVCFISQDDKSRVNIGLAAAQLQAPVIMHVEYRVSLPDHDWVVAPRHKFIPSVYAGITIKANGFGKPDAVEYTGPTYIAIRSGKHSSSTAFSHCLDFERLVELPEFEDITKDNGVVKPVLILSVDGGPDENPRYEKVITVAIHYFSKFNLNALFLATNSPKRSCFNRVERRMAPLS</sequence>
<name>A0A9Q0S2T3_9DIPT</name>
<dbReference type="AlphaFoldDB" id="A0A9Q0S2T3"/>
<gene>
    <name evidence="1" type="ORF">Bhyg_08245</name>
</gene>
<dbReference type="EMBL" id="WJQU01000002">
    <property type="protein sequence ID" value="KAJ6643287.1"/>
    <property type="molecule type" value="Genomic_DNA"/>
</dbReference>
<evidence type="ECO:0000313" key="2">
    <source>
        <dbReference type="Proteomes" id="UP001151699"/>
    </source>
</evidence>
<comment type="caution">
    <text evidence="1">The sequence shown here is derived from an EMBL/GenBank/DDBJ whole genome shotgun (WGS) entry which is preliminary data.</text>
</comment>
<evidence type="ECO:0000313" key="1">
    <source>
        <dbReference type="EMBL" id="KAJ6643287.1"/>
    </source>
</evidence>
<keyword evidence="2" id="KW-1185">Reference proteome</keyword>
<organism evidence="1 2">
    <name type="scientific">Pseudolycoriella hygida</name>
    <dbReference type="NCBI Taxonomy" id="35572"/>
    <lineage>
        <taxon>Eukaryota</taxon>
        <taxon>Metazoa</taxon>
        <taxon>Ecdysozoa</taxon>
        <taxon>Arthropoda</taxon>
        <taxon>Hexapoda</taxon>
        <taxon>Insecta</taxon>
        <taxon>Pterygota</taxon>
        <taxon>Neoptera</taxon>
        <taxon>Endopterygota</taxon>
        <taxon>Diptera</taxon>
        <taxon>Nematocera</taxon>
        <taxon>Sciaroidea</taxon>
        <taxon>Sciaridae</taxon>
        <taxon>Pseudolycoriella</taxon>
    </lineage>
</organism>
<accession>A0A9Q0S2T3</accession>
<dbReference type="PANTHER" id="PTHR46954:SF1">
    <property type="entry name" value="C2H2-TYPE DOMAIN-CONTAINING PROTEIN"/>
    <property type="match status" value="1"/>
</dbReference>
<dbReference type="Proteomes" id="UP001151699">
    <property type="component" value="Chromosome B"/>
</dbReference>
<reference evidence="1" key="1">
    <citation type="submission" date="2022-07" db="EMBL/GenBank/DDBJ databases">
        <authorList>
            <person name="Trinca V."/>
            <person name="Uliana J.V.C."/>
            <person name="Torres T.T."/>
            <person name="Ward R.J."/>
            <person name="Monesi N."/>
        </authorList>
    </citation>
    <scope>NUCLEOTIDE SEQUENCE</scope>
    <source>
        <strain evidence="1">HSMRA1968</strain>
        <tissue evidence="1">Whole embryos</tissue>
    </source>
</reference>
<proteinExistence type="predicted"/>